<evidence type="ECO:0000313" key="10">
    <source>
        <dbReference type="EMBL" id="EEY54000.1"/>
    </source>
</evidence>
<dbReference type="GO" id="GO:0018064">
    <property type="term" value="F:protein-L-histidine N-tele-methyltransferase activity"/>
    <property type="evidence" value="ECO:0007669"/>
    <property type="project" value="UniProtKB-EC"/>
</dbReference>
<organism evidence="10 11">
    <name type="scientific">Phytophthora infestans (strain T30-4)</name>
    <name type="common">Potato late blight agent</name>
    <dbReference type="NCBI Taxonomy" id="403677"/>
    <lineage>
        <taxon>Eukaryota</taxon>
        <taxon>Sar</taxon>
        <taxon>Stramenopiles</taxon>
        <taxon>Oomycota</taxon>
        <taxon>Peronosporomycetes</taxon>
        <taxon>Peronosporales</taxon>
        <taxon>Peronosporaceae</taxon>
        <taxon>Phytophthora</taxon>
    </lineage>
</organism>
<evidence type="ECO:0000313" key="11">
    <source>
        <dbReference type="Proteomes" id="UP000006643"/>
    </source>
</evidence>
<dbReference type="PANTHER" id="PTHR14614">
    <property type="entry name" value="HEPATOCELLULAR CARCINOMA-ASSOCIATED ANTIGEN"/>
    <property type="match status" value="1"/>
</dbReference>
<evidence type="ECO:0000256" key="1">
    <source>
        <dbReference type="ARBA" id="ARBA00004123"/>
    </source>
</evidence>
<dbReference type="EMBL" id="DS028128">
    <property type="protein sequence ID" value="EEY54000.1"/>
    <property type="molecule type" value="Genomic_DNA"/>
</dbReference>
<dbReference type="GO" id="GO:0032259">
    <property type="term" value="P:methylation"/>
    <property type="evidence" value="ECO:0007669"/>
    <property type="project" value="UniProtKB-KW"/>
</dbReference>
<evidence type="ECO:0000256" key="9">
    <source>
        <dbReference type="ARBA" id="ARBA00038126"/>
    </source>
</evidence>
<evidence type="ECO:0000256" key="3">
    <source>
        <dbReference type="ARBA" id="ARBA00012533"/>
    </source>
</evidence>
<dbReference type="InParanoid" id="D0N8W5"/>
<proteinExistence type="inferred from homology"/>
<evidence type="ECO:0000256" key="8">
    <source>
        <dbReference type="ARBA" id="ARBA00023242"/>
    </source>
</evidence>
<evidence type="ECO:0000256" key="4">
    <source>
        <dbReference type="ARBA" id="ARBA00022490"/>
    </source>
</evidence>
<evidence type="ECO:0000256" key="2">
    <source>
        <dbReference type="ARBA" id="ARBA00004496"/>
    </source>
</evidence>
<dbReference type="eggNOG" id="KOG2920">
    <property type="taxonomic scope" value="Eukaryota"/>
</dbReference>
<keyword evidence="11" id="KW-1185">Reference proteome</keyword>
<dbReference type="KEGG" id="pif:PITG_07686"/>
<dbReference type="SUPFAM" id="SSF53335">
    <property type="entry name" value="S-adenosyl-L-methionine-dependent methyltransferases"/>
    <property type="match status" value="1"/>
</dbReference>
<accession>D0N8W5</accession>
<keyword evidence="7" id="KW-0949">S-adenosyl-L-methionine</keyword>
<comment type="subcellular location">
    <subcellularLocation>
        <location evidence="2">Cytoplasm</location>
    </subcellularLocation>
    <subcellularLocation>
        <location evidence="1">Nucleus</location>
    </subcellularLocation>
</comment>
<dbReference type="VEuPathDB" id="FungiDB:PITG_07686"/>
<dbReference type="Pfam" id="PF10294">
    <property type="entry name" value="Methyltransf_16"/>
    <property type="match status" value="1"/>
</dbReference>
<evidence type="ECO:0000256" key="7">
    <source>
        <dbReference type="ARBA" id="ARBA00022691"/>
    </source>
</evidence>
<dbReference type="InterPro" id="IPR029063">
    <property type="entry name" value="SAM-dependent_MTases_sf"/>
</dbReference>
<dbReference type="AlphaFoldDB" id="D0N8W5"/>
<dbReference type="GeneID" id="9462801"/>
<keyword evidence="5" id="KW-0489">Methyltransferase</keyword>
<dbReference type="OrthoDB" id="1723750at2759"/>
<keyword evidence="8" id="KW-0539">Nucleus</keyword>
<sequence length="505" mass="56938">MLNVKTVNNKIPFDMKTRWSKAIIGVRDILKQQACRYSAVVDNTTARMIAYALEIAAVTFMQLEWTVELFYEVLKKCFERVAKKSSGSLATMIREAKDDELLERLLWTYRGLMKTMKTLSNNEAPQRISVILSMMEIMMEVDAGRKCEKDVRNVVHQARSWVSKTTRQDYMSYRLRCFAGKAAVYAENMKNSQAELSSIAKITNALNNSSKQQTPKLQIVAMSFSFNFAFDSVSAAPTATAPPSTLDVSTPMRNGEKFVWSPSSSAFSTVQVGDMTFEIVNTTDADFQTRTGAISSILTTSDVETGVYEGGFKLWECAVDLVKFVETQLRQGKLTMPPSVLELGCGHGLPGIHALQRGADRVVFSDYNKEVLELTTCPNVHQNAQELYNKAEFYAGAWTGMSQYMKDVEHQTEDQMQFDLILTAETIYTEKVAVELFQTIKRHLRRSPNARALVAAKKYYFGTNGSVQHFVGLVQADGVFRAETLWEERDCKSNIREIVQLTYPC</sequence>
<dbReference type="GO" id="GO:0005737">
    <property type="term" value="C:cytoplasm"/>
    <property type="evidence" value="ECO:0007669"/>
    <property type="project" value="UniProtKB-SubCell"/>
</dbReference>
<dbReference type="GO" id="GO:0005634">
    <property type="term" value="C:nucleus"/>
    <property type="evidence" value="ECO:0007669"/>
    <property type="project" value="UniProtKB-SubCell"/>
</dbReference>
<name>D0N8W5_PHYIT</name>
<protein>
    <recommendedName>
        <fullName evidence="3">protein-histidine N-methyltransferase</fullName>
        <ecNumber evidence="3">2.1.1.85</ecNumber>
    </recommendedName>
</protein>
<keyword evidence="4" id="KW-0963">Cytoplasm</keyword>
<keyword evidence="6" id="KW-0808">Transferase</keyword>
<evidence type="ECO:0000256" key="6">
    <source>
        <dbReference type="ARBA" id="ARBA00022679"/>
    </source>
</evidence>
<comment type="similarity">
    <text evidence="9">Belongs to the methyltransferase superfamily. METTL18 family.</text>
</comment>
<reference evidence="11" key="1">
    <citation type="journal article" date="2009" name="Nature">
        <title>Genome sequence and analysis of the Irish potato famine pathogen Phytophthora infestans.</title>
        <authorList>
            <consortium name="The Broad Institute Genome Sequencing Platform"/>
            <person name="Haas B.J."/>
            <person name="Kamoun S."/>
            <person name="Zody M.C."/>
            <person name="Jiang R.H."/>
            <person name="Handsaker R.E."/>
            <person name="Cano L.M."/>
            <person name="Grabherr M."/>
            <person name="Kodira C.D."/>
            <person name="Raffaele S."/>
            <person name="Torto-Alalibo T."/>
            <person name="Bozkurt T.O."/>
            <person name="Ah-Fong A.M."/>
            <person name="Alvarado L."/>
            <person name="Anderson V.L."/>
            <person name="Armstrong M.R."/>
            <person name="Avrova A."/>
            <person name="Baxter L."/>
            <person name="Beynon J."/>
            <person name="Boevink P.C."/>
            <person name="Bollmann S.R."/>
            <person name="Bos J.I."/>
            <person name="Bulone V."/>
            <person name="Cai G."/>
            <person name="Cakir C."/>
            <person name="Carrington J.C."/>
            <person name="Chawner M."/>
            <person name="Conti L."/>
            <person name="Costanzo S."/>
            <person name="Ewan R."/>
            <person name="Fahlgren N."/>
            <person name="Fischbach M.A."/>
            <person name="Fugelstad J."/>
            <person name="Gilroy E.M."/>
            <person name="Gnerre S."/>
            <person name="Green P.J."/>
            <person name="Grenville-Briggs L.J."/>
            <person name="Griffith J."/>
            <person name="Grunwald N.J."/>
            <person name="Horn K."/>
            <person name="Horner N.R."/>
            <person name="Hu C.H."/>
            <person name="Huitema E."/>
            <person name="Jeong D.H."/>
            <person name="Jones A.M."/>
            <person name="Jones J.D."/>
            <person name="Jones R.W."/>
            <person name="Karlsson E.K."/>
            <person name="Kunjeti S.G."/>
            <person name="Lamour K."/>
            <person name="Liu Z."/>
            <person name="Ma L."/>
            <person name="Maclean D."/>
            <person name="Chibucos M.C."/>
            <person name="McDonald H."/>
            <person name="McWalters J."/>
            <person name="Meijer H.J."/>
            <person name="Morgan W."/>
            <person name="Morris P.F."/>
            <person name="Munro C.A."/>
            <person name="O'Neill K."/>
            <person name="Ospina-Giraldo M."/>
            <person name="Pinzon A."/>
            <person name="Pritchard L."/>
            <person name="Ramsahoye B."/>
            <person name="Ren Q."/>
            <person name="Restrepo S."/>
            <person name="Roy S."/>
            <person name="Sadanandom A."/>
            <person name="Savidor A."/>
            <person name="Schornack S."/>
            <person name="Schwartz D.C."/>
            <person name="Schumann U.D."/>
            <person name="Schwessinger B."/>
            <person name="Seyer L."/>
            <person name="Sharpe T."/>
            <person name="Silvar C."/>
            <person name="Song J."/>
            <person name="Studholme D.J."/>
            <person name="Sykes S."/>
            <person name="Thines M."/>
            <person name="van de Vondervoort P.J."/>
            <person name="Phuntumart V."/>
            <person name="Wawra S."/>
            <person name="Weide R."/>
            <person name="Win J."/>
            <person name="Young C."/>
            <person name="Zhou S."/>
            <person name="Fry W."/>
            <person name="Meyers B.C."/>
            <person name="van West P."/>
            <person name="Ristaino J."/>
            <person name="Govers F."/>
            <person name="Birch P.R."/>
            <person name="Whisson S.C."/>
            <person name="Judelson H.S."/>
            <person name="Nusbaum C."/>
        </authorList>
    </citation>
    <scope>NUCLEOTIDE SEQUENCE [LARGE SCALE GENOMIC DNA]</scope>
    <source>
        <strain evidence="11">T30-4</strain>
    </source>
</reference>
<dbReference type="HOGENOM" id="CLU_540229_0_0_1"/>
<dbReference type="Gene3D" id="3.40.50.150">
    <property type="entry name" value="Vaccinia Virus protein VP39"/>
    <property type="match status" value="1"/>
</dbReference>
<dbReference type="PANTHER" id="PTHR14614:SF39">
    <property type="entry name" value="HISTIDINE PROTEIN METHYLTRANSFERASE 1 HOMOLOG"/>
    <property type="match status" value="1"/>
</dbReference>
<evidence type="ECO:0000256" key="5">
    <source>
        <dbReference type="ARBA" id="ARBA00022603"/>
    </source>
</evidence>
<dbReference type="Proteomes" id="UP000006643">
    <property type="component" value="Unassembled WGS sequence"/>
</dbReference>
<dbReference type="RefSeq" id="XP_002904631.1">
    <property type="nucleotide sequence ID" value="XM_002904585.1"/>
</dbReference>
<dbReference type="EC" id="2.1.1.85" evidence="3"/>
<gene>
    <name evidence="10" type="ORF">PITG_07686</name>
</gene>
<dbReference type="InterPro" id="IPR019410">
    <property type="entry name" value="Methyltransf_16"/>
</dbReference>
<dbReference type="CDD" id="cd02440">
    <property type="entry name" value="AdoMet_MTases"/>
    <property type="match status" value="1"/>
</dbReference>